<feature type="transmembrane region" description="Helical" evidence="2">
    <location>
        <begin position="194"/>
        <end position="217"/>
    </location>
</feature>
<evidence type="ECO:0000259" key="3">
    <source>
        <dbReference type="PROSITE" id="PS00022"/>
    </source>
</evidence>
<keyword evidence="2" id="KW-1133">Transmembrane helix</keyword>
<dbReference type="EMBL" id="JAVFWL010000002">
    <property type="protein sequence ID" value="KAK6732141.1"/>
    <property type="molecule type" value="Genomic_DNA"/>
</dbReference>
<feature type="domain" description="EGF-like" evidence="3">
    <location>
        <begin position="171"/>
        <end position="182"/>
    </location>
</feature>
<evidence type="ECO:0000256" key="2">
    <source>
        <dbReference type="SAM" id="Phobius"/>
    </source>
</evidence>
<evidence type="ECO:0000313" key="4">
    <source>
        <dbReference type="EMBL" id="KAK6732141.1"/>
    </source>
</evidence>
<keyword evidence="2" id="KW-0812">Transmembrane</keyword>
<evidence type="ECO:0000256" key="1">
    <source>
        <dbReference type="SAM" id="MobiDB-lite"/>
    </source>
</evidence>
<organism evidence="4 5">
    <name type="scientific">Necator americanus</name>
    <name type="common">Human hookworm</name>
    <dbReference type="NCBI Taxonomy" id="51031"/>
    <lineage>
        <taxon>Eukaryota</taxon>
        <taxon>Metazoa</taxon>
        <taxon>Ecdysozoa</taxon>
        <taxon>Nematoda</taxon>
        <taxon>Chromadorea</taxon>
        <taxon>Rhabditida</taxon>
        <taxon>Rhabditina</taxon>
        <taxon>Rhabditomorpha</taxon>
        <taxon>Strongyloidea</taxon>
        <taxon>Ancylostomatidae</taxon>
        <taxon>Bunostominae</taxon>
        <taxon>Necator</taxon>
    </lineage>
</organism>
<keyword evidence="2" id="KW-0472">Membrane</keyword>
<dbReference type="PROSITE" id="PS00022">
    <property type="entry name" value="EGF_1"/>
    <property type="match status" value="1"/>
</dbReference>
<dbReference type="InterPro" id="IPR000742">
    <property type="entry name" value="EGF"/>
</dbReference>
<gene>
    <name evidence="4" type="primary">Necator_chrII.g4283</name>
    <name evidence="4" type="ORF">RB195_016491</name>
</gene>
<protein>
    <recommendedName>
        <fullName evidence="3">EGF-like domain-containing protein</fullName>
    </recommendedName>
</protein>
<keyword evidence="5" id="KW-1185">Reference proteome</keyword>
<accession>A0ABR1C0P3</accession>
<sequence>MALLILPVNAREVSQKDPLSSSGVDEQPVSETIKYVPIGHRAAIKCESLQKAFQLEEKQPNTSWFLVYNRLQGPKWKELTNEDRYNNKQISVINSVVYLYGMTATMSHSVLECSVKAEHQLKLMKERIMLVAQDCGGISSERTENSMNKLNPCRYGSCHLRKRDGFQLLECRCLPQFTGLFCDKLANRATHYEILFYSPIFAIICVLLYVACCFPYMEGIRREKPMAFEKHIPLDHHSLDMKKNYTAMFVTPQQYAKLAATAHGEETEAMSASLKKSEQSAKKKHRTKPRDRSGSALTAPTQFSVEEVGREDAQ</sequence>
<name>A0ABR1C0P3_NECAM</name>
<feature type="region of interest" description="Disordered" evidence="1">
    <location>
        <begin position="268"/>
        <end position="314"/>
    </location>
</feature>
<dbReference type="Proteomes" id="UP001303046">
    <property type="component" value="Unassembled WGS sequence"/>
</dbReference>
<comment type="caution">
    <text evidence="4">The sequence shown here is derived from an EMBL/GenBank/DDBJ whole genome shotgun (WGS) entry which is preliminary data.</text>
</comment>
<feature type="compositionally biased region" description="Polar residues" evidence="1">
    <location>
        <begin position="295"/>
        <end position="304"/>
    </location>
</feature>
<proteinExistence type="predicted"/>
<evidence type="ECO:0000313" key="5">
    <source>
        <dbReference type="Proteomes" id="UP001303046"/>
    </source>
</evidence>
<reference evidence="4 5" key="1">
    <citation type="submission" date="2023-08" db="EMBL/GenBank/DDBJ databases">
        <title>A Necator americanus chromosomal reference genome.</title>
        <authorList>
            <person name="Ilik V."/>
            <person name="Petrzelkova K.J."/>
            <person name="Pardy F."/>
            <person name="Fuh T."/>
            <person name="Niatou-Singa F.S."/>
            <person name="Gouil Q."/>
            <person name="Baker L."/>
            <person name="Ritchie M.E."/>
            <person name="Jex A.R."/>
            <person name="Gazzola D."/>
            <person name="Li H."/>
            <person name="Toshio Fujiwara R."/>
            <person name="Zhan B."/>
            <person name="Aroian R.V."/>
            <person name="Pafco B."/>
            <person name="Schwarz E.M."/>
        </authorList>
    </citation>
    <scope>NUCLEOTIDE SEQUENCE [LARGE SCALE GENOMIC DNA]</scope>
    <source>
        <strain evidence="4 5">Aroian</strain>
        <tissue evidence="4">Whole animal</tissue>
    </source>
</reference>